<dbReference type="GO" id="GO:0016740">
    <property type="term" value="F:transferase activity"/>
    <property type="evidence" value="ECO:0007669"/>
    <property type="project" value="UniProtKB-KW"/>
</dbReference>
<dbReference type="AlphaFoldDB" id="A0A1B2E5W4"/>
<feature type="domain" description="Aminoglycoside phosphotransferase" evidence="1">
    <location>
        <begin position="28"/>
        <end position="242"/>
    </location>
</feature>
<name>A0A1B2E5W4_9BACL</name>
<dbReference type="PANTHER" id="PTHR21310">
    <property type="entry name" value="AMINOGLYCOSIDE PHOSPHOTRANSFERASE-RELATED-RELATED"/>
    <property type="match status" value="1"/>
</dbReference>
<dbReference type="InterPro" id="IPR051678">
    <property type="entry name" value="AGP_Transferase"/>
</dbReference>
<evidence type="ECO:0000313" key="2">
    <source>
        <dbReference type="EMBL" id="ANY75353.1"/>
    </source>
</evidence>
<evidence type="ECO:0000259" key="1">
    <source>
        <dbReference type="Pfam" id="PF01636"/>
    </source>
</evidence>
<dbReference type="KEGG" id="pib:BBD41_23800"/>
<sequence>MKSFKPEMDTDAAISHLRAIEGEHITNVSPIEMGELSRVFRYEKDGKAYVIHFKDNRDSLEKERWIHDRYGAVYGLPVPKVYKIGNAGTIHYSISDQMPGVPISTLQPTSIRQVIPDLIGQYLRLHRITAGNNSEGYGWITPEGKAAHGTWTDYLKATFDKDQGGFYEGWTELFDSSFLEKDVFYSLYDKMVELAAYAPQERYLVHGDFHLGNMLAAEDQVSGIVDWEMAMYGDFMFDVAVMDLWAPQLEFPKRLKMAVEQQGDDIPHFRERLLCYQIFKGIDGLRFYAKKDHEPSYRFMKERIMSLLSE</sequence>
<dbReference type="SUPFAM" id="SSF56112">
    <property type="entry name" value="Protein kinase-like (PK-like)"/>
    <property type="match status" value="1"/>
</dbReference>
<dbReference type="InterPro" id="IPR011009">
    <property type="entry name" value="Kinase-like_dom_sf"/>
</dbReference>
<proteinExistence type="predicted"/>
<organism evidence="2">
    <name type="scientific">Paenibacillus ihbetae</name>
    <dbReference type="NCBI Taxonomy" id="1870820"/>
    <lineage>
        <taxon>Bacteria</taxon>
        <taxon>Bacillati</taxon>
        <taxon>Bacillota</taxon>
        <taxon>Bacilli</taxon>
        <taxon>Bacillales</taxon>
        <taxon>Paenibacillaceae</taxon>
        <taxon>Paenibacillus</taxon>
    </lineage>
</organism>
<accession>A0A1B2E5W4</accession>
<dbReference type="Gene3D" id="3.30.200.150">
    <property type="match status" value="1"/>
</dbReference>
<protein>
    <submittedName>
        <fullName evidence="2">Aminoglycoside phosphotransferase</fullName>
    </submittedName>
</protein>
<dbReference type="RefSeq" id="WP_099479069.1">
    <property type="nucleotide sequence ID" value="NZ_CP016809.1"/>
</dbReference>
<dbReference type="Pfam" id="PF01636">
    <property type="entry name" value="APH"/>
    <property type="match status" value="1"/>
</dbReference>
<dbReference type="Gene3D" id="3.90.1200.10">
    <property type="match status" value="1"/>
</dbReference>
<dbReference type="InterPro" id="IPR002575">
    <property type="entry name" value="Aminoglycoside_PTrfase"/>
</dbReference>
<keyword evidence="2" id="KW-0808">Transferase</keyword>
<reference evidence="2" key="1">
    <citation type="submission" date="2016-08" db="EMBL/GenBank/DDBJ databases">
        <title>Complete Genome Seqeunce of Paenibacillus sp. nov. IHBB 9852 from high altitute lake of Indian trans-Himalayas.</title>
        <authorList>
            <person name="Kiran S."/>
            <person name="Swarnkar M.K."/>
            <person name="Rana A."/>
            <person name="Tewari R."/>
            <person name="Gulati A."/>
        </authorList>
    </citation>
    <scope>NUCLEOTIDE SEQUENCE [LARGE SCALE GENOMIC DNA]</scope>
    <source>
        <strain evidence="2">IHBB 9852</strain>
    </source>
</reference>
<dbReference type="EMBL" id="CP016809">
    <property type="protein sequence ID" value="ANY75353.1"/>
    <property type="molecule type" value="Genomic_DNA"/>
</dbReference>
<gene>
    <name evidence="2" type="ORF">BBD41_23800</name>
</gene>